<feature type="compositionally biased region" description="Gly residues" evidence="2">
    <location>
        <begin position="455"/>
        <end position="466"/>
    </location>
</feature>
<evidence type="ECO:0000313" key="4">
    <source>
        <dbReference type="Proteomes" id="UP001596523"/>
    </source>
</evidence>
<feature type="region of interest" description="Disordered" evidence="2">
    <location>
        <begin position="1183"/>
        <end position="1203"/>
    </location>
</feature>
<feature type="region of interest" description="Disordered" evidence="2">
    <location>
        <begin position="105"/>
        <end position="142"/>
    </location>
</feature>
<dbReference type="Proteomes" id="UP001596523">
    <property type="component" value="Unassembled WGS sequence"/>
</dbReference>
<dbReference type="EMBL" id="JBHTCF010000010">
    <property type="protein sequence ID" value="MFC7307272.1"/>
    <property type="molecule type" value="Genomic_DNA"/>
</dbReference>
<feature type="coiled-coil region" evidence="1">
    <location>
        <begin position="1139"/>
        <end position="1166"/>
    </location>
</feature>
<feature type="region of interest" description="Disordered" evidence="2">
    <location>
        <begin position="446"/>
        <end position="526"/>
    </location>
</feature>
<protein>
    <submittedName>
        <fullName evidence="3">Uncharacterized protein</fullName>
    </submittedName>
</protein>
<dbReference type="RefSeq" id="WP_381833899.1">
    <property type="nucleotide sequence ID" value="NZ_JBHTCF010000010.1"/>
</dbReference>
<feature type="region of interest" description="Disordered" evidence="2">
    <location>
        <begin position="412"/>
        <end position="432"/>
    </location>
</feature>
<feature type="region of interest" description="Disordered" evidence="2">
    <location>
        <begin position="786"/>
        <end position="808"/>
    </location>
</feature>
<gene>
    <name evidence="3" type="ORF">ACFQVC_23990</name>
</gene>
<evidence type="ECO:0000256" key="2">
    <source>
        <dbReference type="SAM" id="MobiDB-lite"/>
    </source>
</evidence>
<comment type="caution">
    <text evidence="3">The sequence shown here is derived from an EMBL/GenBank/DDBJ whole genome shotgun (WGS) entry which is preliminary data.</text>
</comment>
<keyword evidence="4" id="KW-1185">Reference proteome</keyword>
<evidence type="ECO:0000313" key="3">
    <source>
        <dbReference type="EMBL" id="MFC7307272.1"/>
    </source>
</evidence>
<reference evidence="4" key="1">
    <citation type="journal article" date="2019" name="Int. J. Syst. Evol. Microbiol.">
        <title>The Global Catalogue of Microorganisms (GCM) 10K type strain sequencing project: providing services to taxonomists for standard genome sequencing and annotation.</title>
        <authorList>
            <consortium name="The Broad Institute Genomics Platform"/>
            <consortium name="The Broad Institute Genome Sequencing Center for Infectious Disease"/>
            <person name="Wu L."/>
            <person name="Ma J."/>
        </authorList>
    </citation>
    <scope>NUCLEOTIDE SEQUENCE [LARGE SCALE GENOMIC DNA]</scope>
    <source>
        <strain evidence="4">SYNS20</strain>
    </source>
</reference>
<proteinExistence type="predicted"/>
<sequence length="1203" mass="127346">MRAEHDGLCVEYDGPGPGPDGALVLTAAVSPPDAANQVEVRYRAGEGELRTVRARWLRNGPGGLAQYFRAVLTGLRPGDTVRYTVVCRCAGRQVPAEEDAARLDGTHRIPGGAAPPPAAPAGASSPGTAVPGTAPASTSEGRCGHTLPVSAALRQFDFGQFVLLYHQVRAGGRMRSVPVVLTLEDTIEVPAGRDLIGHLGGVPLEMLLNGNYPGHPAVIAKARTRQVVFDTFDAIRKAVESGVLTAAGAQYAAALQPDRVERLFTGQEVTLLARKLTEDGSPGAPETVTLRAEIQKVALPEAALDRAIAERTWQGAELMEDQVAALVRGEPTVIADGAQRLVQLMPDRAAAVPATNRFTVTDIAAFLGHQLVPGTGGTAVPVELSREAVTLLRSGRPVQAVAGGERVELQPSAGADSAAAGGSAANGGAPNGFIEGGVRTLASMRHDSQGTSAGKTGGAKSGGQSGGEKKPQGVESGGQSGATTIGPATGTADAVTTGSSPPPGGTPLPGAQQETAADDDPTAPPKPQALSVAVYLPWRQSWSLDGLTKGSLLSTIALAPGEETLLNVSSWEHRSKALEQSTETETEQQFDYTSTTRDTDDVFSETVSKNDFQAQVGANLDASYSTGVASISVGVNGSLTSASSLQETVRTTNQHLQEATYKASTRVRSRRVTRITETREQGSTSQVTRTIRNPNECRTLTLDFHEVLAHYTIRTAFRADRVRMVVLVPNPVTVRAFSPLFIRKNETALRQALLDPALAPGFEALRLLTSYKFAYDELVKQATEQAKNAELERERKPPLQVPPPEPASAEKQALLDALASVAQAADALAKGRMDPALKRIGAHKSVDPAVRQSGQRWLYWKLLQRKLPPGLISALTGIAGKPASVLTVDDARAVQDGMPQTGSSAASLTSLGELSDQEKEDAGLAALIKSQPGYGPFDWGTFWYPRVKDGRLYDVDDAGLAVRADRLREAFLRWEGKAAAGGGQLEAQQALKDAELKQDEATVADKLEMKYGLENVCDGRERAETLQAHLEDHRDYYRYVLFQALPPSEQLALLMQAAPQLSVGMFEPHVVAMNGGDLAVPLTPLGESTLARLVGDIRRSLGEAGEQAADAASRMPPDTVILPTPGVTVETSLGDCTGCDEHTEQMRAAELEAALARARLLRLEGDLRQARLCADPPDLTPLYPHFPGHADGRTAAPAEDLHG</sequence>
<organism evidence="3 4">
    <name type="scientific">Streptomyces monticola</name>
    <dbReference type="NCBI Taxonomy" id="2666263"/>
    <lineage>
        <taxon>Bacteria</taxon>
        <taxon>Bacillati</taxon>
        <taxon>Actinomycetota</taxon>
        <taxon>Actinomycetes</taxon>
        <taxon>Kitasatosporales</taxon>
        <taxon>Streptomycetaceae</taxon>
        <taxon>Streptomyces</taxon>
    </lineage>
</organism>
<keyword evidence="1" id="KW-0175">Coiled coil</keyword>
<accession>A0ABW2JNA8</accession>
<name>A0ABW2JNA8_9ACTN</name>
<feature type="compositionally biased region" description="Low complexity" evidence="2">
    <location>
        <begin position="120"/>
        <end position="132"/>
    </location>
</feature>
<feature type="compositionally biased region" description="Basic and acidic residues" evidence="2">
    <location>
        <begin position="787"/>
        <end position="797"/>
    </location>
</feature>
<feature type="compositionally biased region" description="Low complexity" evidence="2">
    <location>
        <begin position="481"/>
        <end position="499"/>
    </location>
</feature>
<evidence type="ECO:0000256" key="1">
    <source>
        <dbReference type="SAM" id="Coils"/>
    </source>
</evidence>